<keyword evidence="3" id="KW-1185">Reference proteome</keyword>
<reference evidence="2 3" key="1">
    <citation type="submission" date="2019-03" db="EMBL/GenBank/DDBJ databases">
        <title>Genomics of glacier-inhabiting Cryobacterium strains.</title>
        <authorList>
            <person name="Liu Q."/>
            <person name="Xin Y.-H."/>
        </authorList>
    </citation>
    <scope>NUCLEOTIDE SEQUENCE [LARGE SCALE GENOMIC DNA]</scope>
    <source>
        <strain evidence="2 3">Hh8</strain>
    </source>
</reference>
<evidence type="ECO:0000313" key="3">
    <source>
        <dbReference type="Proteomes" id="UP000298252"/>
    </source>
</evidence>
<dbReference type="Proteomes" id="UP000298252">
    <property type="component" value="Unassembled WGS sequence"/>
</dbReference>
<sequence length="251" mass="27374">MTSLRPRCCPLVERATLWRQRGLSLMLASPALALVEPPHQLWRVEREDPPLRFSQINAVDALLERSGNRFDVAGAGVLYAATSQEGAYAETLAAFRPSASLLAKLQAAGMDAGLPGPGEVPRSWRLDRRLRALTLSNPLPFVDIDAPATHTYLTRNVARILSDIGVNSLDIATVRGPNRFLTRSLAAWLYAQTDEHARPLYSGIRYGSRLGPHECWAVFDGTAVSLIREVTVEADSPALRTVAAAFGLALH</sequence>
<dbReference type="Pfam" id="PF08808">
    <property type="entry name" value="RES"/>
    <property type="match status" value="1"/>
</dbReference>
<dbReference type="InterPro" id="IPR014914">
    <property type="entry name" value="RES_dom"/>
</dbReference>
<feature type="domain" description="RES" evidence="1">
    <location>
        <begin position="41"/>
        <end position="228"/>
    </location>
</feature>
<comment type="caution">
    <text evidence="2">The sequence shown here is derived from an EMBL/GenBank/DDBJ whole genome shotgun (WGS) entry which is preliminary data.</text>
</comment>
<protein>
    <submittedName>
        <fullName evidence="2">RES domain-containing protein</fullName>
    </submittedName>
</protein>
<name>A0ABY2HXP4_9MICO</name>
<proteinExistence type="predicted"/>
<evidence type="ECO:0000313" key="2">
    <source>
        <dbReference type="EMBL" id="TFB73631.1"/>
    </source>
</evidence>
<accession>A0ABY2HXP4</accession>
<dbReference type="EMBL" id="SOFD01000040">
    <property type="protein sequence ID" value="TFB73631.1"/>
    <property type="molecule type" value="Genomic_DNA"/>
</dbReference>
<evidence type="ECO:0000259" key="1">
    <source>
        <dbReference type="Pfam" id="PF08808"/>
    </source>
</evidence>
<organism evidence="2 3">
    <name type="scientific">Cryobacterium flavum</name>
    <dbReference type="NCBI Taxonomy" id="1424659"/>
    <lineage>
        <taxon>Bacteria</taxon>
        <taxon>Bacillati</taxon>
        <taxon>Actinomycetota</taxon>
        <taxon>Actinomycetes</taxon>
        <taxon>Micrococcales</taxon>
        <taxon>Microbacteriaceae</taxon>
        <taxon>Cryobacterium</taxon>
    </lineage>
</organism>
<gene>
    <name evidence="2" type="ORF">E3O21_17175</name>
</gene>